<evidence type="ECO:0000313" key="1">
    <source>
        <dbReference type="EMBL" id="MFD2207025.1"/>
    </source>
</evidence>
<sequence length="189" mass="20648">MPNYILAATLPLDGFRHDFNGLSIFEVTGRSIVSIATPLGGEPNLNKILAKTYKTNLPKVGQSLMSSLDNAVFMGMAQDQFLVLFDHCDDKPLEVVSKHLNDSAYLTDQSDSYVMLRVSGLNSRLVLERICPIDLAPTAFPEGSVARTIMEHLGAVIVHEKKDTFLLMSARSSAKSFLEAVETSAVNVC</sequence>
<reference evidence="2" key="1">
    <citation type="journal article" date="2019" name="Int. J. Syst. Evol. Microbiol.">
        <title>The Global Catalogue of Microorganisms (GCM) 10K type strain sequencing project: providing services to taxonomists for standard genome sequencing and annotation.</title>
        <authorList>
            <consortium name="The Broad Institute Genomics Platform"/>
            <consortium name="The Broad Institute Genome Sequencing Center for Infectious Disease"/>
            <person name="Wu L."/>
            <person name="Ma J."/>
        </authorList>
    </citation>
    <scope>NUCLEOTIDE SEQUENCE [LARGE SCALE GENOMIC DNA]</scope>
    <source>
        <strain evidence="2">CGMCC 4.7192</strain>
    </source>
</reference>
<dbReference type="Gene3D" id="3.30.1360.120">
    <property type="entry name" value="Probable tRNA modification gtpase trme, domain 1"/>
    <property type="match status" value="1"/>
</dbReference>
<accession>A0ABW5BQ35</accession>
<dbReference type="Gene3D" id="3.30.70.1520">
    <property type="entry name" value="Heterotetrameric sarcosine oxidase"/>
    <property type="match status" value="1"/>
</dbReference>
<evidence type="ECO:0000313" key="2">
    <source>
        <dbReference type="Proteomes" id="UP001597294"/>
    </source>
</evidence>
<dbReference type="RefSeq" id="WP_380253248.1">
    <property type="nucleotide sequence ID" value="NZ_JBHUII010000010.1"/>
</dbReference>
<organism evidence="1 2">
    <name type="scientific">Kiloniella antarctica</name>
    <dbReference type="NCBI Taxonomy" id="1550907"/>
    <lineage>
        <taxon>Bacteria</taxon>
        <taxon>Pseudomonadati</taxon>
        <taxon>Pseudomonadota</taxon>
        <taxon>Alphaproteobacteria</taxon>
        <taxon>Rhodospirillales</taxon>
        <taxon>Kiloniellaceae</taxon>
        <taxon>Kiloniella</taxon>
    </lineage>
</organism>
<protein>
    <submittedName>
        <fullName evidence="1">Sarcosine oxidase subunit gamma</fullName>
    </submittedName>
</protein>
<dbReference type="Pfam" id="PF04268">
    <property type="entry name" value="SoxG"/>
    <property type="match status" value="1"/>
</dbReference>
<dbReference type="Proteomes" id="UP001597294">
    <property type="component" value="Unassembled WGS sequence"/>
</dbReference>
<proteinExistence type="predicted"/>
<name>A0ABW5BQ35_9PROT</name>
<dbReference type="InterPro" id="IPR027266">
    <property type="entry name" value="TrmE/GcvT-like"/>
</dbReference>
<dbReference type="SUPFAM" id="SSF103025">
    <property type="entry name" value="Folate-binding domain"/>
    <property type="match status" value="1"/>
</dbReference>
<dbReference type="EMBL" id="JBHUII010000010">
    <property type="protein sequence ID" value="MFD2207025.1"/>
    <property type="molecule type" value="Genomic_DNA"/>
</dbReference>
<keyword evidence="2" id="KW-1185">Reference proteome</keyword>
<comment type="caution">
    <text evidence="1">The sequence shown here is derived from an EMBL/GenBank/DDBJ whole genome shotgun (WGS) entry which is preliminary data.</text>
</comment>
<dbReference type="InterPro" id="IPR007375">
    <property type="entry name" value="SoxG"/>
</dbReference>
<gene>
    <name evidence="1" type="ORF">ACFSKO_15465</name>
</gene>